<organism evidence="3 4">
    <name type="scientific">Tuber magnatum</name>
    <name type="common">white Piedmont truffle</name>
    <dbReference type="NCBI Taxonomy" id="42249"/>
    <lineage>
        <taxon>Eukaryota</taxon>
        <taxon>Fungi</taxon>
        <taxon>Dikarya</taxon>
        <taxon>Ascomycota</taxon>
        <taxon>Pezizomycotina</taxon>
        <taxon>Pezizomycetes</taxon>
        <taxon>Pezizales</taxon>
        <taxon>Tuberaceae</taxon>
        <taxon>Tuber</taxon>
    </lineage>
</organism>
<evidence type="ECO:0000313" key="3">
    <source>
        <dbReference type="EMBL" id="PWW77942.1"/>
    </source>
</evidence>
<dbReference type="Proteomes" id="UP000246991">
    <property type="component" value="Unassembled WGS sequence"/>
</dbReference>
<feature type="region of interest" description="Disordered" evidence="1">
    <location>
        <begin position="181"/>
        <end position="369"/>
    </location>
</feature>
<proteinExistence type="predicted"/>
<sequence>MPQLACVPHEEYLAYPLGGPPLASTAGLIDRISKTWHFSRNTISIVLVPRSLFFYMVWLVVSGLLLLLARLVLRMSGYWGMRGSGTDMGESGDDSDIGVRKGEGSALAGWKAFGDCLPEGSGESGSENVEDGVLGNGTGGITEVILGSGLGEKVDVSVDRFVEAVGCEKVEEKEEVVLVGVCEGDGEEGEKEEGEEEMVEGVGEKEGDSKGGSDRGEIRGTRVGEEEGDEKEKERESKGEDESERGDENVKENKKKKKDESKGGAEGRNDERKGGAENREEGKSEKDEEKDGNKGKGGNGEEVGESGREDELEEQGAGKSDEVPETEGNSGGDVKENPEVAVAEGILKEEVNEGVEEREEDEGGVVLPS</sequence>
<keyword evidence="4" id="KW-1185">Reference proteome</keyword>
<feature type="compositionally biased region" description="Acidic residues" evidence="1">
    <location>
        <begin position="352"/>
        <end position="363"/>
    </location>
</feature>
<comment type="caution">
    <text evidence="3">The sequence shown here is derived from an EMBL/GenBank/DDBJ whole genome shotgun (WGS) entry which is preliminary data.</text>
</comment>
<evidence type="ECO:0000256" key="2">
    <source>
        <dbReference type="SAM" id="Phobius"/>
    </source>
</evidence>
<dbReference type="AlphaFoldDB" id="A0A317SU88"/>
<protein>
    <submittedName>
        <fullName evidence="3">Uncharacterized protein</fullName>
    </submittedName>
</protein>
<feature type="compositionally biased region" description="Acidic residues" evidence="1">
    <location>
        <begin position="302"/>
        <end position="314"/>
    </location>
</feature>
<accession>A0A317SU88</accession>
<keyword evidence="2" id="KW-1133">Transmembrane helix</keyword>
<reference evidence="3 4" key="1">
    <citation type="submission" date="2018-03" db="EMBL/GenBank/DDBJ databases">
        <title>Genomes of Pezizomycetes fungi and the evolution of truffles.</title>
        <authorList>
            <person name="Murat C."/>
            <person name="Payen T."/>
            <person name="Noel B."/>
            <person name="Kuo A."/>
            <person name="Martin F.M."/>
        </authorList>
    </citation>
    <scope>NUCLEOTIDE SEQUENCE [LARGE SCALE GENOMIC DNA]</scope>
    <source>
        <strain evidence="3">091103-1</strain>
    </source>
</reference>
<gene>
    <name evidence="3" type="ORF">C7212DRAFT_342361</name>
</gene>
<name>A0A317SU88_9PEZI</name>
<dbReference type="EMBL" id="PYWC01000018">
    <property type="protein sequence ID" value="PWW77942.1"/>
    <property type="molecule type" value="Genomic_DNA"/>
</dbReference>
<feature type="transmembrane region" description="Helical" evidence="2">
    <location>
        <begin position="52"/>
        <end position="73"/>
    </location>
</feature>
<evidence type="ECO:0000313" key="4">
    <source>
        <dbReference type="Proteomes" id="UP000246991"/>
    </source>
</evidence>
<evidence type="ECO:0000256" key="1">
    <source>
        <dbReference type="SAM" id="MobiDB-lite"/>
    </source>
</evidence>
<keyword evidence="2" id="KW-0472">Membrane</keyword>
<keyword evidence="2" id="KW-0812">Transmembrane</keyword>
<feature type="compositionally biased region" description="Basic and acidic residues" evidence="1">
    <location>
        <begin position="202"/>
        <end position="294"/>
    </location>
</feature>
<dbReference type="STRING" id="42249.A0A317SU88"/>
<feature type="compositionally biased region" description="Acidic residues" evidence="1">
    <location>
        <begin position="184"/>
        <end position="199"/>
    </location>
</feature>